<comment type="similarity">
    <text evidence="1">Belongs to the ABC transporter superfamily.</text>
</comment>
<name>A0A838YUZ4_9GAMM</name>
<dbReference type="AlphaFoldDB" id="A0A838YUZ4"/>
<protein>
    <submittedName>
        <fullName evidence="6">ABC transporter ATP-binding protein</fullName>
    </submittedName>
</protein>
<dbReference type="Pfam" id="PF00005">
    <property type="entry name" value="ABC_tran"/>
    <property type="match status" value="1"/>
</dbReference>
<dbReference type="PANTHER" id="PTHR42798">
    <property type="entry name" value="LIPOPROTEIN-RELEASING SYSTEM ATP-BINDING PROTEIN LOLD"/>
    <property type="match status" value="1"/>
</dbReference>
<dbReference type="InterPro" id="IPR027417">
    <property type="entry name" value="P-loop_NTPase"/>
</dbReference>
<dbReference type="GO" id="GO:0005524">
    <property type="term" value="F:ATP binding"/>
    <property type="evidence" value="ECO:0007669"/>
    <property type="project" value="UniProtKB-KW"/>
</dbReference>
<gene>
    <name evidence="6" type="ORF">H2021_01505</name>
</gene>
<evidence type="ECO:0000256" key="3">
    <source>
        <dbReference type="ARBA" id="ARBA00022741"/>
    </source>
</evidence>
<dbReference type="InterPro" id="IPR017871">
    <property type="entry name" value="ABC_transporter-like_CS"/>
</dbReference>
<keyword evidence="4 6" id="KW-0067">ATP-binding</keyword>
<dbReference type="PANTHER" id="PTHR42798:SF7">
    <property type="entry name" value="ALPHA-D-RIBOSE 1-METHYLPHOSPHONATE 5-TRIPHOSPHATE SYNTHASE SUBUNIT PHNL"/>
    <property type="match status" value="1"/>
</dbReference>
<dbReference type="PROSITE" id="PS50893">
    <property type="entry name" value="ABC_TRANSPORTER_2"/>
    <property type="match status" value="1"/>
</dbReference>
<feature type="domain" description="ABC transporter" evidence="5">
    <location>
        <begin position="4"/>
        <end position="223"/>
    </location>
</feature>
<evidence type="ECO:0000256" key="1">
    <source>
        <dbReference type="ARBA" id="ARBA00005417"/>
    </source>
</evidence>
<dbReference type="GO" id="GO:0016887">
    <property type="term" value="F:ATP hydrolysis activity"/>
    <property type="evidence" value="ECO:0007669"/>
    <property type="project" value="InterPro"/>
</dbReference>
<dbReference type="CDD" id="cd03255">
    <property type="entry name" value="ABC_MJ0796_LolCDE_FtsE"/>
    <property type="match status" value="1"/>
</dbReference>
<proteinExistence type="inferred from homology"/>
<dbReference type="InterPro" id="IPR017911">
    <property type="entry name" value="MacB-like_ATP-bd"/>
</dbReference>
<keyword evidence="3" id="KW-0547">Nucleotide-binding</keyword>
<sequence>MSKLIANNISKNFVIEDYEIKVLKDINLDINKGETIAITGASGSGKSTLLQILALLDKQTSGSIHLNKINTDTLSSKDKASIRLNNFGFVYQHHHLLEDLTVYENIMLPLQLRGDISNSNTKVIELVDSIGLSNRVNHLPWKLSGGEKQRVAVARAMINKPDFIFLDEPTGNLDKKNAENIQELVINLCHENDVAIVVATHDNDFVNILDRKYILDKRGLMQL</sequence>
<accession>A0A838YUZ4</accession>
<dbReference type="Gene3D" id="3.40.50.300">
    <property type="entry name" value="P-loop containing nucleotide triphosphate hydrolases"/>
    <property type="match status" value="1"/>
</dbReference>
<evidence type="ECO:0000313" key="6">
    <source>
        <dbReference type="EMBL" id="MBA4723869.1"/>
    </source>
</evidence>
<evidence type="ECO:0000313" key="7">
    <source>
        <dbReference type="Proteomes" id="UP000585327"/>
    </source>
</evidence>
<dbReference type="Proteomes" id="UP000585327">
    <property type="component" value="Unassembled WGS sequence"/>
</dbReference>
<dbReference type="InterPro" id="IPR003593">
    <property type="entry name" value="AAA+_ATPase"/>
</dbReference>
<evidence type="ECO:0000256" key="4">
    <source>
        <dbReference type="ARBA" id="ARBA00022840"/>
    </source>
</evidence>
<organism evidence="6 7">
    <name type="scientific">SAR86 cluster bacterium</name>
    <dbReference type="NCBI Taxonomy" id="2030880"/>
    <lineage>
        <taxon>Bacteria</taxon>
        <taxon>Pseudomonadati</taxon>
        <taxon>Pseudomonadota</taxon>
        <taxon>Gammaproteobacteria</taxon>
        <taxon>SAR86 cluster</taxon>
    </lineage>
</organism>
<dbReference type="EMBL" id="JACETM010000008">
    <property type="protein sequence ID" value="MBA4723869.1"/>
    <property type="molecule type" value="Genomic_DNA"/>
</dbReference>
<dbReference type="SUPFAM" id="SSF52540">
    <property type="entry name" value="P-loop containing nucleoside triphosphate hydrolases"/>
    <property type="match status" value="1"/>
</dbReference>
<evidence type="ECO:0000259" key="5">
    <source>
        <dbReference type="PROSITE" id="PS50893"/>
    </source>
</evidence>
<comment type="caution">
    <text evidence="6">The sequence shown here is derived from an EMBL/GenBank/DDBJ whole genome shotgun (WGS) entry which is preliminary data.</text>
</comment>
<reference evidence="6 7" key="1">
    <citation type="submission" date="2020-06" db="EMBL/GenBank/DDBJ databases">
        <title>Dysbiosis in marine aquaculture revealed through microbiome analysis: reverse ecology for environmental sustainability.</title>
        <authorList>
            <person name="Haro-Moreno J.M."/>
            <person name="Coutinho F.H."/>
            <person name="Zaragoza-Solas A."/>
            <person name="Picazo A."/>
            <person name="Almagro-Moreno S."/>
            <person name="Lopez-Perez M."/>
        </authorList>
    </citation>
    <scope>NUCLEOTIDE SEQUENCE [LARGE SCALE GENOMIC DNA]</scope>
    <source>
        <strain evidence="6">MCMED-G42</strain>
    </source>
</reference>
<dbReference type="PROSITE" id="PS00211">
    <property type="entry name" value="ABC_TRANSPORTER_1"/>
    <property type="match status" value="1"/>
</dbReference>
<keyword evidence="2" id="KW-0813">Transport</keyword>
<evidence type="ECO:0000256" key="2">
    <source>
        <dbReference type="ARBA" id="ARBA00022448"/>
    </source>
</evidence>
<dbReference type="InterPro" id="IPR003439">
    <property type="entry name" value="ABC_transporter-like_ATP-bd"/>
</dbReference>
<dbReference type="SMART" id="SM00382">
    <property type="entry name" value="AAA"/>
    <property type="match status" value="1"/>
</dbReference>